<dbReference type="SUPFAM" id="SSF50978">
    <property type="entry name" value="WD40 repeat-like"/>
    <property type="match status" value="2"/>
</dbReference>
<dbReference type="InterPro" id="IPR056884">
    <property type="entry name" value="NPHP3-like_N"/>
</dbReference>
<accession>A0A8H3CL14</accession>
<dbReference type="InterPro" id="IPR001680">
    <property type="entry name" value="WD40_rpt"/>
</dbReference>
<dbReference type="InterPro" id="IPR020472">
    <property type="entry name" value="WD40_PAC1"/>
</dbReference>
<dbReference type="PANTHER" id="PTHR22847:SF637">
    <property type="entry name" value="WD REPEAT DOMAIN 5B"/>
    <property type="match status" value="1"/>
</dbReference>
<dbReference type="PROSITE" id="PS50082">
    <property type="entry name" value="WD_REPEATS_2"/>
    <property type="match status" value="8"/>
</dbReference>
<evidence type="ECO:0000313" key="7">
    <source>
        <dbReference type="Proteomes" id="UP000663888"/>
    </source>
</evidence>
<dbReference type="Pfam" id="PF00400">
    <property type="entry name" value="WD40"/>
    <property type="match status" value="7"/>
</dbReference>
<feature type="repeat" description="WD" evidence="3">
    <location>
        <begin position="1024"/>
        <end position="1065"/>
    </location>
</feature>
<dbReference type="Gene3D" id="3.40.50.300">
    <property type="entry name" value="P-loop containing nucleotide triphosphate hydrolases"/>
    <property type="match status" value="1"/>
</dbReference>
<dbReference type="InterPro" id="IPR036322">
    <property type="entry name" value="WD40_repeat_dom_sf"/>
</dbReference>
<gene>
    <name evidence="6" type="ORF">RDB_LOCUS135340</name>
</gene>
<dbReference type="SUPFAM" id="SSF52540">
    <property type="entry name" value="P-loop containing nucleoside triphosphate hydrolases"/>
    <property type="match status" value="1"/>
</dbReference>
<evidence type="ECO:0000256" key="1">
    <source>
        <dbReference type="ARBA" id="ARBA00022574"/>
    </source>
</evidence>
<feature type="repeat" description="WD" evidence="3">
    <location>
        <begin position="1294"/>
        <end position="1335"/>
    </location>
</feature>
<evidence type="ECO:0000256" key="4">
    <source>
        <dbReference type="SAM" id="MobiDB-lite"/>
    </source>
</evidence>
<evidence type="ECO:0000256" key="2">
    <source>
        <dbReference type="ARBA" id="ARBA00022737"/>
    </source>
</evidence>
<feature type="compositionally biased region" description="Polar residues" evidence="4">
    <location>
        <begin position="60"/>
        <end position="74"/>
    </location>
</feature>
<feature type="repeat" description="WD" evidence="3">
    <location>
        <begin position="1110"/>
        <end position="1142"/>
    </location>
</feature>
<proteinExistence type="predicted"/>
<feature type="repeat" description="WD" evidence="3">
    <location>
        <begin position="1067"/>
        <end position="1108"/>
    </location>
</feature>
<keyword evidence="2" id="KW-0677">Repeat</keyword>
<organism evidence="6 7">
    <name type="scientific">Rhizoctonia solani</name>
    <dbReference type="NCBI Taxonomy" id="456999"/>
    <lineage>
        <taxon>Eukaryota</taxon>
        <taxon>Fungi</taxon>
        <taxon>Dikarya</taxon>
        <taxon>Basidiomycota</taxon>
        <taxon>Agaricomycotina</taxon>
        <taxon>Agaricomycetes</taxon>
        <taxon>Cantharellales</taxon>
        <taxon>Ceratobasidiaceae</taxon>
        <taxon>Rhizoctonia</taxon>
    </lineage>
</organism>
<feature type="region of interest" description="Disordered" evidence="4">
    <location>
        <begin position="1"/>
        <end position="94"/>
    </location>
</feature>
<dbReference type="PROSITE" id="PS50294">
    <property type="entry name" value="WD_REPEATS_REGION"/>
    <property type="match status" value="6"/>
</dbReference>
<keyword evidence="1 3" id="KW-0853">WD repeat</keyword>
<dbReference type="GO" id="GO:1990234">
    <property type="term" value="C:transferase complex"/>
    <property type="evidence" value="ECO:0007669"/>
    <property type="project" value="UniProtKB-ARBA"/>
</dbReference>
<dbReference type="SMART" id="SM00320">
    <property type="entry name" value="WD40"/>
    <property type="match status" value="10"/>
</dbReference>
<name>A0A8H3CL14_9AGAM</name>
<evidence type="ECO:0000256" key="3">
    <source>
        <dbReference type="PROSITE-ProRule" id="PRU00221"/>
    </source>
</evidence>
<dbReference type="InterPro" id="IPR019775">
    <property type="entry name" value="WD40_repeat_CS"/>
</dbReference>
<dbReference type="PROSITE" id="PS00678">
    <property type="entry name" value="WD_REPEATS_1"/>
    <property type="match status" value="2"/>
</dbReference>
<dbReference type="PANTHER" id="PTHR22847">
    <property type="entry name" value="WD40 REPEAT PROTEIN"/>
    <property type="match status" value="1"/>
</dbReference>
<evidence type="ECO:0000313" key="6">
    <source>
        <dbReference type="EMBL" id="CAE6488371.1"/>
    </source>
</evidence>
<dbReference type="Proteomes" id="UP000663888">
    <property type="component" value="Unassembled WGS sequence"/>
</dbReference>
<feature type="compositionally biased region" description="Basic and acidic residues" evidence="4">
    <location>
        <begin position="75"/>
        <end position="85"/>
    </location>
</feature>
<dbReference type="Pfam" id="PF24883">
    <property type="entry name" value="NPHP3_N"/>
    <property type="match status" value="1"/>
</dbReference>
<feature type="domain" description="Nephrocystin 3-like N-terminal" evidence="5">
    <location>
        <begin position="284"/>
        <end position="441"/>
    </location>
</feature>
<dbReference type="EMBL" id="CAJMWX010001428">
    <property type="protein sequence ID" value="CAE6488371.1"/>
    <property type="molecule type" value="Genomic_DNA"/>
</dbReference>
<feature type="repeat" description="WD" evidence="3">
    <location>
        <begin position="939"/>
        <end position="970"/>
    </location>
</feature>
<sequence>MPSPPPTPKRKRFILSSDLSSTLLHPGRRTKRARSDSHSGSLNNSEESTTGASGSGRYNAPQSSIRPNILSQGDTRPRHLSEHHAQGHAAPAPNIIVQNKSEISWKGLERALRALHITTQACPPLHSAIEGLKSCLHIFRDAAKPRKDYDELATWLTDIVELLIKHLSVSASGEITDIIIRIAGDIAKEVDSIGRHRSISGARRILGQFEDEEDLIRRYHRIEQLFRQLQAEASMSTWSATKRQVVNTQLESLGPVKLAAYNSKLSMDIGRRSCTKDTRTQILKDLAAWSNDPNGAKIYWMNGMAGTGKTTIAYSLCERLETTGQLAASFFCTRTSRECSEAKQIVPTIAYQLARYSAPFRDALCGVLDGNPDAGTLKTSLQFDSLLAKPLHQVGKAIGRSLVIVIDALDECNDPYAVKVVLDILLPFATDSPIKFLVTSRPEPAIRDCMMSEIEECNRPQSILYLHEIEKSLVQADIELYLKDELRDLLLDHCADIEDLAKQAGNLFIYAATAVRYIQAAGVAIDPEQRLKTILAFKKSKKSMSGIDQLYSTILSAAINNEDLEPEEQCVLKAVLWTTVCVCEPVLINTLAMLAGLRKGNLAMSALQALRSVLHVSEHNNLVTTLHASFPDFMFSRDRSGEFFCDRLGQNQILATRCLEIMKTQLRFNICQIESSFGLDNEIPDLANRIEGNISPELFYACRFWVDHLVQGAATKPAIAMVHDFMLQRLLFWMEVMNITKCMTAGALASTTMYTWLTVSTSQISLANRDLTRTLQSVNAASCLITLARDAQMFVGKYAAHVLSGSTPHIYISALPLSSPSSLIFLTYRPRFRGLVESTGTYMERVDQNCLGVWSFNNSINSASFSADGKYIVIGDDRGSISMRHAHNGINFINFQAHQSPVRSISLSSDATLIVSSPEDDPTLSVWNVSDGSLAFGPLKGHRWRINSVMFSPDGTRLVSGSEDCTIRTWVAGGACSCDLLLTRHTAPVNSVAFSLDGTQLISGSKDHTIRLWDAISGELRLSLSGHTKSVTCTRFSHCGSFVVSGSDDRTIRIWDTRKGTLIGSPFDGCSARIISISVSPDGERIASGTSSNKVQVWHRTSGKLMDGPFKGHTDAMMSVGFSADSARLMSASRDGNIRVWNAQERICYDSRKDSTHSRRMKTCTISPGGAYIVSSDEDGTLGVWNLRSGRLERVFASRSDSYDGIVKLSFSSNGIHIFAAHDDGVLEMFNAQTGELVGDPHRFSHHGKISDHLFALSSDGQSVVSTGYLNIVGSQALDLWHINPNQPTRTIKLSGYDDVFTRAIFAPNGDRFATSTRLGLINVWDSFSGQCVADLVHPDAKCLFDNPCMGFSPDGTHLFYMNGDVPRLYNLVDKTFTALPAPEYYQPKFENIVKFSPNGAYIALETLDDTLDKLCVRLFDTRGVSGEPSLNDISIPISRSHEVSSLEFVTEESCLLSIIEGDAILVFRHQVGNNMALELSDDGWVQNQSNESLIWVPPEIRDRFPGSSGSNFKEDSSITVNYDNILVGTAWSQCYVGDVADAFHSNQGHC</sequence>
<evidence type="ECO:0000259" key="5">
    <source>
        <dbReference type="Pfam" id="PF24883"/>
    </source>
</evidence>
<dbReference type="PRINTS" id="PR00320">
    <property type="entry name" value="GPROTEINBRPT"/>
</dbReference>
<protein>
    <recommendedName>
        <fullName evidence="5">Nephrocystin 3-like N-terminal domain-containing protein</fullName>
    </recommendedName>
</protein>
<reference evidence="6" key="1">
    <citation type="submission" date="2021-01" db="EMBL/GenBank/DDBJ databases">
        <authorList>
            <person name="Kaushik A."/>
        </authorList>
    </citation>
    <scope>NUCLEOTIDE SEQUENCE</scope>
    <source>
        <strain evidence="6">AG4-R118</strain>
    </source>
</reference>
<feature type="repeat" description="WD" evidence="3">
    <location>
        <begin position="895"/>
        <end position="937"/>
    </location>
</feature>
<dbReference type="CDD" id="cd00200">
    <property type="entry name" value="WD40"/>
    <property type="match status" value="2"/>
</dbReference>
<dbReference type="InterPro" id="IPR011045">
    <property type="entry name" value="N2O_reductase_N"/>
</dbReference>
<feature type="repeat" description="WD" evidence="3">
    <location>
        <begin position="982"/>
        <end position="1023"/>
    </location>
</feature>
<feature type="compositionally biased region" description="Low complexity" evidence="4">
    <location>
        <begin position="45"/>
        <end position="56"/>
    </location>
</feature>
<dbReference type="Gene3D" id="2.130.10.10">
    <property type="entry name" value="YVTN repeat-like/Quinoprotein amine dehydrogenase"/>
    <property type="match status" value="4"/>
</dbReference>
<dbReference type="InterPro" id="IPR015943">
    <property type="entry name" value="WD40/YVTN_repeat-like_dom_sf"/>
</dbReference>
<dbReference type="InterPro" id="IPR027417">
    <property type="entry name" value="P-loop_NTPase"/>
</dbReference>
<comment type="caution">
    <text evidence="6">The sequence shown here is derived from an EMBL/GenBank/DDBJ whole genome shotgun (WGS) entry which is preliminary data.</text>
</comment>
<feature type="repeat" description="WD" evidence="3">
    <location>
        <begin position="1154"/>
        <end position="1195"/>
    </location>
</feature>
<dbReference type="SUPFAM" id="SSF50974">
    <property type="entry name" value="Nitrous oxide reductase, N-terminal domain"/>
    <property type="match status" value="1"/>
</dbReference>